<keyword evidence="2" id="KW-0645">Protease</keyword>
<dbReference type="PANTHER" id="PTHR47966:SF51">
    <property type="entry name" value="BETA-SITE APP-CLEAVING ENZYME, ISOFORM A-RELATED"/>
    <property type="match status" value="1"/>
</dbReference>
<dbReference type="PRINTS" id="PR00792">
    <property type="entry name" value="PEPSIN"/>
</dbReference>
<protein>
    <recommendedName>
        <fullName evidence="7">Peptidase A1 domain-containing protein</fullName>
    </recommendedName>
</protein>
<keyword evidence="3" id="KW-0064">Aspartyl protease</keyword>
<reference evidence="8" key="1">
    <citation type="submission" date="2020-11" db="EMBL/GenBank/DDBJ databases">
        <authorList>
            <person name="Tran Van P."/>
        </authorList>
    </citation>
    <scope>NUCLEOTIDE SEQUENCE</scope>
</reference>
<keyword evidence="4" id="KW-0378">Hydrolase</keyword>
<dbReference type="FunFam" id="2.40.70.10:FF:000115">
    <property type="entry name" value="Lysosomal aspartic protease"/>
    <property type="match status" value="1"/>
</dbReference>
<evidence type="ECO:0000256" key="1">
    <source>
        <dbReference type="ARBA" id="ARBA00007447"/>
    </source>
</evidence>
<dbReference type="InterPro" id="IPR001461">
    <property type="entry name" value="Aspartic_peptidase_A1"/>
</dbReference>
<dbReference type="InterPro" id="IPR021109">
    <property type="entry name" value="Peptidase_aspartic_dom_sf"/>
</dbReference>
<gene>
    <name evidence="8" type="ORF">TBIB3V08_LOCUS1304</name>
</gene>
<evidence type="ECO:0000256" key="2">
    <source>
        <dbReference type="ARBA" id="ARBA00022670"/>
    </source>
</evidence>
<dbReference type="AlphaFoldDB" id="A0A7R9EQZ9"/>
<feature type="domain" description="Peptidase A1" evidence="7">
    <location>
        <begin position="78"/>
        <end position="371"/>
    </location>
</feature>
<name>A0A7R9EQZ9_9NEOP</name>
<dbReference type="SUPFAM" id="SSF50630">
    <property type="entry name" value="Acid proteases"/>
    <property type="match status" value="1"/>
</dbReference>
<dbReference type="EMBL" id="OD564514">
    <property type="protein sequence ID" value="CAD7438718.1"/>
    <property type="molecule type" value="Genomic_DNA"/>
</dbReference>
<evidence type="ECO:0000256" key="5">
    <source>
        <dbReference type="PIRSR" id="PIRSR601461-1"/>
    </source>
</evidence>
<evidence type="ECO:0000256" key="6">
    <source>
        <dbReference type="PIRSR" id="PIRSR601461-2"/>
    </source>
</evidence>
<feature type="disulfide bond" evidence="6">
    <location>
        <begin position="109"/>
        <end position="116"/>
    </location>
</feature>
<evidence type="ECO:0000259" key="7">
    <source>
        <dbReference type="PROSITE" id="PS51767"/>
    </source>
</evidence>
<feature type="active site" evidence="5">
    <location>
        <position position="96"/>
    </location>
</feature>
<evidence type="ECO:0000256" key="4">
    <source>
        <dbReference type="ARBA" id="ARBA00022801"/>
    </source>
</evidence>
<dbReference type="GO" id="GO:0004190">
    <property type="term" value="F:aspartic-type endopeptidase activity"/>
    <property type="evidence" value="ECO:0007669"/>
    <property type="project" value="UniProtKB-KW"/>
</dbReference>
<dbReference type="InterPro" id="IPR033121">
    <property type="entry name" value="PEPTIDASE_A1"/>
</dbReference>
<dbReference type="PROSITE" id="PS51767">
    <property type="entry name" value="PEPTIDASE_A1"/>
    <property type="match status" value="1"/>
</dbReference>
<proteinExistence type="inferred from homology"/>
<comment type="similarity">
    <text evidence="1">Belongs to the peptidase A1 family.</text>
</comment>
<dbReference type="Pfam" id="PF00026">
    <property type="entry name" value="Asp"/>
    <property type="match status" value="2"/>
</dbReference>
<dbReference type="GO" id="GO:0005764">
    <property type="term" value="C:lysosome"/>
    <property type="evidence" value="ECO:0007669"/>
    <property type="project" value="TreeGrafter"/>
</dbReference>
<dbReference type="PANTHER" id="PTHR47966">
    <property type="entry name" value="BETA-SITE APP-CLEAVING ENZYME, ISOFORM A-RELATED"/>
    <property type="match status" value="1"/>
</dbReference>
<evidence type="ECO:0000313" key="8">
    <source>
        <dbReference type="EMBL" id="CAD7438718.1"/>
    </source>
</evidence>
<keyword evidence="6" id="KW-1015">Disulfide bond</keyword>
<organism evidence="8">
    <name type="scientific">Timema bartmani</name>
    <dbReference type="NCBI Taxonomy" id="61472"/>
    <lineage>
        <taxon>Eukaryota</taxon>
        <taxon>Metazoa</taxon>
        <taxon>Ecdysozoa</taxon>
        <taxon>Arthropoda</taxon>
        <taxon>Hexapoda</taxon>
        <taxon>Insecta</taxon>
        <taxon>Pterygota</taxon>
        <taxon>Neoptera</taxon>
        <taxon>Polyneoptera</taxon>
        <taxon>Phasmatodea</taxon>
        <taxon>Timematodea</taxon>
        <taxon>Timematoidea</taxon>
        <taxon>Timematidae</taxon>
        <taxon>Timema</taxon>
    </lineage>
</organism>
<feature type="active site" evidence="5">
    <location>
        <position position="286"/>
    </location>
</feature>
<evidence type="ECO:0000256" key="3">
    <source>
        <dbReference type="ARBA" id="ARBA00022750"/>
    </source>
</evidence>
<dbReference type="GO" id="GO:0006508">
    <property type="term" value="P:proteolysis"/>
    <property type="evidence" value="ECO:0007669"/>
    <property type="project" value="UniProtKB-KW"/>
</dbReference>
<dbReference type="Gene3D" id="2.40.70.10">
    <property type="entry name" value="Acid Proteases"/>
    <property type="match status" value="3"/>
</dbReference>
<accession>A0A7R9EQZ9</accession>
<sequence length="371" mass="41190">MIVPTFSDRSIPLFRAKSARQAMAEVGTSIEDVFRVDKPLSKYSYLYDISDTDESGKPKPTPKKNDSVALFKYLDSEFYGKISIGRPAQTFSVVFDTAWSNSWVPSSQCSFLNIPCMLHNKYNHKKSLSYQENGTAFVVNLGWSNLTGFLSTDDINLAHLKIKNQTFAEIVSVPLLYLFSKADGVLGMAYSSFSVDGVLPFFYNLVKQNLVAQPIFSFYINNDRTTDRAGNLFLGGADPKHYNGSMTFVPVTEKAYWQFKMSGVFIEVNVNTSVPFCVNGCDAIIDTSTTVISGPAKEVDRLNTILVAVPLALGRYKISWGGFELCLSAFVATDLAAPYDNLWALGAAFIGQYYTEFDLGKNRIGFAESYQ</sequence>